<keyword evidence="1" id="KW-1133">Transmembrane helix</keyword>
<sequence>MLLAEASTNTMTTAVTSLMDVVSTVLTTITGNSTLMVFFCAGVVGIAIGVVRKLKH</sequence>
<accession>R6TDF5</accession>
<evidence type="ECO:0000313" key="2">
    <source>
        <dbReference type="EMBL" id="CDC70265.1"/>
    </source>
</evidence>
<keyword evidence="1" id="KW-0812">Transmembrane</keyword>
<evidence type="ECO:0000256" key="1">
    <source>
        <dbReference type="SAM" id="Phobius"/>
    </source>
</evidence>
<protein>
    <submittedName>
        <fullName evidence="2">Uncharacterized protein</fullName>
    </submittedName>
</protein>
<reference evidence="2" key="1">
    <citation type="submission" date="2012-11" db="EMBL/GenBank/DDBJ databases">
        <title>Dependencies among metagenomic species, viruses, plasmids and units of genetic variation.</title>
        <authorList>
            <person name="Nielsen H.B."/>
            <person name="Almeida M."/>
            <person name="Juncker A.S."/>
            <person name="Rasmussen S."/>
            <person name="Li J."/>
            <person name="Sunagawa S."/>
            <person name="Plichta D."/>
            <person name="Gautier L."/>
            <person name="Le Chatelier E."/>
            <person name="Peletier E."/>
            <person name="Bonde I."/>
            <person name="Nielsen T."/>
            <person name="Manichanh C."/>
            <person name="Arumugam M."/>
            <person name="Batto J."/>
            <person name="Santos M.B.Q.D."/>
            <person name="Blom N."/>
            <person name="Borruel N."/>
            <person name="Burgdorf K.S."/>
            <person name="Boumezbeur F."/>
            <person name="Casellas F."/>
            <person name="Dore J."/>
            <person name="Guarner F."/>
            <person name="Hansen T."/>
            <person name="Hildebrand F."/>
            <person name="Kaas R.S."/>
            <person name="Kennedy S."/>
            <person name="Kristiansen K."/>
            <person name="Kultima J.R."/>
            <person name="Leonard P."/>
            <person name="Levenez F."/>
            <person name="Lund O."/>
            <person name="Moumen B."/>
            <person name="Le Paslier D."/>
            <person name="Pons N."/>
            <person name="Pedersen O."/>
            <person name="Prifti E."/>
            <person name="Qin J."/>
            <person name="Raes J."/>
            <person name="Tap J."/>
            <person name="Tims S."/>
            <person name="Ussery D.W."/>
            <person name="Yamada T."/>
            <person name="MetaHit consortium"/>
            <person name="Renault P."/>
            <person name="Sicheritz-Ponten T."/>
            <person name="Bork P."/>
            <person name="Wang J."/>
            <person name="Brunak S."/>
            <person name="Ehrlich S.D."/>
        </authorList>
    </citation>
    <scope>NUCLEOTIDE SEQUENCE [LARGE SCALE GENOMIC DNA]</scope>
</reference>
<dbReference type="AlphaFoldDB" id="R6TDF5"/>
<keyword evidence="1" id="KW-0472">Membrane</keyword>
<proteinExistence type="predicted"/>
<feature type="transmembrane region" description="Helical" evidence="1">
    <location>
        <begin position="29"/>
        <end position="51"/>
    </location>
</feature>
<organism evidence="2 3">
    <name type="scientific">Agathobacter rectalis CAG:36</name>
    <dbReference type="NCBI Taxonomy" id="1263079"/>
    <lineage>
        <taxon>Bacteria</taxon>
        <taxon>Bacillati</taxon>
        <taxon>Bacillota</taxon>
        <taxon>Clostridia</taxon>
        <taxon>Lachnospirales</taxon>
        <taxon>Lachnospiraceae</taxon>
        <taxon>Agathobacter</taxon>
    </lineage>
</organism>
<dbReference type="Proteomes" id="UP000018162">
    <property type="component" value="Unassembled WGS sequence"/>
</dbReference>
<dbReference type="EMBL" id="CBFV010000016">
    <property type="protein sequence ID" value="CDC70265.1"/>
    <property type="molecule type" value="Genomic_DNA"/>
</dbReference>
<name>R6TDF5_9FIRM</name>
<comment type="caution">
    <text evidence="2">The sequence shown here is derived from an EMBL/GenBank/DDBJ whole genome shotgun (WGS) entry which is preliminary data.</text>
</comment>
<gene>
    <name evidence="2" type="ORF">BN626_00229</name>
</gene>
<evidence type="ECO:0000313" key="3">
    <source>
        <dbReference type="Proteomes" id="UP000018162"/>
    </source>
</evidence>